<evidence type="ECO:0000313" key="3">
    <source>
        <dbReference type="Proteomes" id="UP001320460"/>
    </source>
</evidence>
<evidence type="ECO:0000313" key="2">
    <source>
        <dbReference type="EMBL" id="BDD51957.1"/>
    </source>
</evidence>
<keyword evidence="1" id="KW-1133">Transmembrane helix</keyword>
<reference evidence="2 3" key="1">
    <citation type="submission" date="2021-12" db="EMBL/GenBank/DDBJ databases">
        <title>Complete genome sequence of Phytobacter diazotrophicus TA9734.</title>
        <authorList>
            <person name="Kubota H."/>
            <person name="Nakayama Y."/>
            <person name="Ariyoshi T."/>
        </authorList>
    </citation>
    <scope>NUCLEOTIDE SEQUENCE [LARGE SCALE GENOMIC DNA]</scope>
    <source>
        <strain evidence="2 3">TA9734</strain>
    </source>
</reference>
<keyword evidence="1" id="KW-0472">Membrane</keyword>
<evidence type="ECO:0000256" key="1">
    <source>
        <dbReference type="SAM" id="Phobius"/>
    </source>
</evidence>
<name>A0ABM8DKP4_9ENTR</name>
<accession>A0ABM8DKP4</accession>
<proteinExistence type="predicted"/>
<keyword evidence="3" id="KW-1185">Reference proteome</keyword>
<feature type="transmembrane region" description="Helical" evidence="1">
    <location>
        <begin position="12"/>
        <end position="32"/>
    </location>
</feature>
<gene>
    <name evidence="2" type="ORF">PDTA9734_34440</name>
</gene>
<protein>
    <submittedName>
        <fullName evidence="2">Uncharacterized protein</fullName>
    </submittedName>
</protein>
<keyword evidence="1" id="KW-0812">Transmembrane</keyword>
<dbReference type="Proteomes" id="UP001320460">
    <property type="component" value="Chromosome"/>
</dbReference>
<sequence length="41" mass="4437">MSSDNPVSVMRRFLIINIAVGYFALAVCDNFYGSGAATDCF</sequence>
<dbReference type="EMBL" id="AP025334">
    <property type="protein sequence ID" value="BDD51957.1"/>
    <property type="molecule type" value="Genomic_DNA"/>
</dbReference>
<organism evidence="2 3">
    <name type="scientific">Phytobacter diazotrophicus</name>
    <dbReference type="NCBI Taxonomy" id="395631"/>
    <lineage>
        <taxon>Bacteria</taxon>
        <taxon>Pseudomonadati</taxon>
        <taxon>Pseudomonadota</taxon>
        <taxon>Gammaproteobacteria</taxon>
        <taxon>Enterobacterales</taxon>
        <taxon>Enterobacteriaceae</taxon>
        <taxon>Phytobacter</taxon>
    </lineage>
</organism>